<feature type="region of interest" description="Disordered" evidence="3">
    <location>
        <begin position="117"/>
        <end position="142"/>
    </location>
</feature>
<evidence type="ECO:0000313" key="6">
    <source>
        <dbReference type="Proteomes" id="UP000230842"/>
    </source>
</evidence>
<evidence type="ECO:0000256" key="2">
    <source>
        <dbReference type="ARBA" id="ARBA00023163"/>
    </source>
</evidence>
<dbReference type="EMBL" id="PGEZ01000001">
    <property type="protein sequence ID" value="PJJ57373.1"/>
    <property type="molecule type" value="Genomic_DNA"/>
</dbReference>
<dbReference type="AlphaFoldDB" id="A0A0B2BF79"/>
<dbReference type="InterPro" id="IPR041916">
    <property type="entry name" value="Anti_sigma_zinc_sf"/>
</dbReference>
<proteinExistence type="predicted"/>
<protein>
    <submittedName>
        <fullName evidence="5">Anti-sigma-K factor rskA</fullName>
    </submittedName>
</protein>
<organism evidence="5 6">
    <name type="scientific">Mumia flava</name>
    <dbReference type="NCBI Taxonomy" id="1348852"/>
    <lineage>
        <taxon>Bacteria</taxon>
        <taxon>Bacillati</taxon>
        <taxon>Actinomycetota</taxon>
        <taxon>Actinomycetes</taxon>
        <taxon>Propionibacteriales</taxon>
        <taxon>Nocardioidaceae</taxon>
        <taxon>Mumia</taxon>
    </lineage>
</organism>
<dbReference type="Gene3D" id="1.10.10.1320">
    <property type="entry name" value="Anti-sigma factor, zinc-finger domain"/>
    <property type="match status" value="1"/>
</dbReference>
<keyword evidence="6" id="KW-1185">Reference proteome</keyword>
<comment type="caution">
    <text evidence="5">The sequence shown here is derived from an EMBL/GenBank/DDBJ whole genome shotgun (WGS) entry which is preliminary data.</text>
</comment>
<dbReference type="RefSeq" id="WP_039350511.1">
    <property type="nucleotide sequence ID" value="NZ_PGEZ01000001.1"/>
</dbReference>
<dbReference type="GO" id="GO:0005886">
    <property type="term" value="C:plasma membrane"/>
    <property type="evidence" value="ECO:0007669"/>
    <property type="project" value="InterPro"/>
</dbReference>
<evidence type="ECO:0000256" key="3">
    <source>
        <dbReference type="SAM" id="MobiDB-lite"/>
    </source>
</evidence>
<keyword evidence="1" id="KW-0805">Transcription regulation</keyword>
<sequence>MTDDEQTHEPHPDLVALLRGELSNAEALEAGDHLDACEQCRAELAETAVGHALLARTRRTLRPLGAASAPSHAVDDEPPADALPPLEIPRRRWVRPVALVAAAAALVVATAGITSWVESDPETPPVAAPERSAPLEPVDSDGSGLVEMASDAGDEVTMTVETHGLPKTGAGEYYYVWLFDPTTEKMLGLGVMDPDGTASFRVPESLVGRYQVVDVSLESDDGDPQHSVTSVLRATYDEA</sequence>
<accession>A0A0B2BF79</accession>
<gene>
    <name evidence="5" type="ORF">CLV56_1601</name>
</gene>
<dbReference type="OrthoDB" id="4328740at2"/>
<dbReference type="InterPro" id="IPR018764">
    <property type="entry name" value="RskA_C"/>
</dbReference>
<feature type="domain" description="Anti-sigma K factor RskA C-terminal" evidence="4">
    <location>
        <begin position="100"/>
        <end position="225"/>
    </location>
</feature>
<keyword evidence="2" id="KW-0804">Transcription</keyword>
<reference evidence="5 6" key="1">
    <citation type="submission" date="2017-11" db="EMBL/GenBank/DDBJ databases">
        <title>Genomic Encyclopedia of Archaeal and Bacterial Type Strains, Phase II (KMG-II): From Individual Species to Whole Genera.</title>
        <authorList>
            <person name="Goeker M."/>
        </authorList>
    </citation>
    <scope>NUCLEOTIDE SEQUENCE [LARGE SCALE GENOMIC DNA]</scope>
    <source>
        <strain evidence="5 6">DSM 27763</strain>
    </source>
</reference>
<dbReference type="Pfam" id="PF10099">
    <property type="entry name" value="RskA_C"/>
    <property type="match status" value="1"/>
</dbReference>
<evidence type="ECO:0000256" key="1">
    <source>
        <dbReference type="ARBA" id="ARBA00023015"/>
    </source>
</evidence>
<dbReference type="Proteomes" id="UP000230842">
    <property type="component" value="Unassembled WGS sequence"/>
</dbReference>
<evidence type="ECO:0000259" key="4">
    <source>
        <dbReference type="Pfam" id="PF10099"/>
    </source>
</evidence>
<name>A0A0B2BF79_9ACTN</name>
<evidence type="ECO:0000313" key="5">
    <source>
        <dbReference type="EMBL" id="PJJ57373.1"/>
    </source>
</evidence>